<name>A0A6G0XLY0_9STRA</name>
<feature type="compositionally biased region" description="Basic and acidic residues" evidence="1">
    <location>
        <begin position="134"/>
        <end position="156"/>
    </location>
</feature>
<dbReference type="EMBL" id="VJMJ01000037">
    <property type="protein sequence ID" value="KAF0741293.1"/>
    <property type="molecule type" value="Genomic_DNA"/>
</dbReference>
<feature type="region of interest" description="Disordered" evidence="1">
    <location>
        <begin position="34"/>
        <end position="168"/>
    </location>
</feature>
<sequence length="295" mass="33472">MTDITAHVENTTTQVEHTNLEQQQLQGLGQLQVQNHSEQPTTTQEVTVNEELQAVEATPLPTTRKDNADESEAAQSTLSNIVASDETEPENETVAQALPSQKIETRDTPTTAIVKEPTTSDKPAIKSTPVNQPSDEKKTQPATEIKAEKAPVEEKAQLAPENKTQPTVEDKVHTIHIHVDGREYVTSVQGTTTHIYINRETEHQDTVQEPPSPMEWVHPSLHRQTVFDRPDMHRPSVRSIYKNEVPPPSMHAFFGNELPQRFYGWPGHRQYEVPSPMLRSRYHEPQYYVVRDSLW</sequence>
<feature type="compositionally biased region" description="Polar residues" evidence="1">
    <location>
        <begin position="73"/>
        <end position="82"/>
    </location>
</feature>
<evidence type="ECO:0000313" key="2">
    <source>
        <dbReference type="EMBL" id="KAF0741292.1"/>
    </source>
</evidence>
<reference evidence="3 4" key="1">
    <citation type="submission" date="2019-07" db="EMBL/GenBank/DDBJ databases">
        <title>Genomics analysis of Aphanomyces spp. identifies a new class of oomycete effector associated with host adaptation.</title>
        <authorList>
            <person name="Gaulin E."/>
        </authorList>
    </citation>
    <scope>NUCLEOTIDE SEQUENCE [LARGE SCALE GENOMIC DNA]</scope>
    <source>
        <strain evidence="3 4">ATCC 201684</strain>
    </source>
</reference>
<evidence type="ECO:0000313" key="3">
    <source>
        <dbReference type="EMBL" id="KAF0741293.1"/>
    </source>
</evidence>
<dbReference type="AlphaFoldDB" id="A0A6G0XLY0"/>
<organism evidence="3 4">
    <name type="scientific">Aphanomyces euteiches</name>
    <dbReference type="NCBI Taxonomy" id="100861"/>
    <lineage>
        <taxon>Eukaryota</taxon>
        <taxon>Sar</taxon>
        <taxon>Stramenopiles</taxon>
        <taxon>Oomycota</taxon>
        <taxon>Saprolegniomycetes</taxon>
        <taxon>Saprolegniales</taxon>
        <taxon>Verrucalvaceae</taxon>
        <taxon>Aphanomyces</taxon>
    </lineage>
</organism>
<accession>A0A6G0XLY0</accession>
<evidence type="ECO:0000256" key="1">
    <source>
        <dbReference type="SAM" id="MobiDB-lite"/>
    </source>
</evidence>
<evidence type="ECO:0000313" key="4">
    <source>
        <dbReference type="Proteomes" id="UP000481153"/>
    </source>
</evidence>
<proteinExistence type="predicted"/>
<feature type="compositionally biased region" description="Polar residues" evidence="1">
    <location>
        <begin position="35"/>
        <end position="47"/>
    </location>
</feature>
<protein>
    <submittedName>
        <fullName evidence="3">Uncharacterized protein</fullName>
    </submittedName>
</protein>
<dbReference type="Proteomes" id="UP000481153">
    <property type="component" value="Unassembled WGS sequence"/>
</dbReference>
<dbReference type="EMBL" id="VJMJ01000037">
    <property type="protein sequence ID" value="KAF0741292.1"/>
    <property type="molecule type" value="Genomic_DNA"/>
</dbReference>
<comment type="caution">
    <text evidence="3">The sequence shown here is derived from an EMBL/GenBank/DDBJ whole genome shotgun (WGS) entry which is preliminary data.</text>
</comment>
<gene>
    <name evidence="2" type="ORF">Ae201684_003408</name>
    <name evidence="3" type="ORF">Ae201684_003409</name>
</gene>
<keyword evidence="4" id="KW-1185">Reference proteome</keyword>
<dbReference type="VEuPathDB" id="FungiDB:AeMF1_008074"/>